<evidence type="ECO:0000259" key="4">
    <source>
        <dbReference type="Pfam" id="PF02872"/>
    </source>
</evidence>
<dbReference type="Gene3D" id="3.90.780.10">
    <property type="entry name" value="5'-Nucleotidase, C-terminal domain"/>
    <property type="match status" value="1"/>
</dbReference>
<dbReference type="PANTHER" id="PTHR11575:SF24">
    <property type="entry name" value="5'-NUCLEOTIDASE"/>
    <property type="match status" value="1"/>
</dbReference>
<feature type="domain" description="5'-Nucleotidase C-terminal" evidence="4">
    <location>
        <begin position="301"/>
        <end position="447"/>
    </location>
</feature>
<keyword evidence="2" id="KW-0378">Hydrolase</keyword>
<proteinExistence type="inferred from homology"/>
<feature type="domain" description="Calcineurin-like phosphoesterase" evidence="3">
    <location>
        <begin position="28"/>
        <end position="220"/>
    </location>
</feature>
<evidence type="ECO:0000259" key="3">
    <source>
        <dbReference type="Pfam" id="PF00149"/>
    </source>
</evidence>
<dbReference type="PRINTS" id="PR01607">
    <property type="entry name" value="APYRASEFAMLY"/>
</dbReference>
<keyword evidence="6" id="KW-1185">Reference proteome</keyword>
<keyword evidence="1 2" id="KW-0732">Signal</keyword>
<keyword evidence="2" id="KW-0547">Nucleotide-binding</keyword>
<dbReference type="AlphaFoldDB" id="A0A286GKY2"/>
<dbReference type="InterPro" id="IPR008334">
    <property type="entry name" value="5'-Nucleotdase_C"/>
</dbReference>
<dbReference type="EMBL" id="OCNJ01000005">
    <property type="protein sequence ID" value="SOD96207.1"/>
    <property type="molecule type" value="Genomic_DNA"/>
</dbReference>
<organism evidence="5 6">
    <name type="scientific">Caenispirillum bisanense</name>
    <dbReference type="NCBI Taxonomy" id="414052"/>
    <lineage>
        <taxon>Bacteria</taxon>
        <taxon>Pseudomonadati</taxon>
        <taxon>Pseudomonadota</taxon>
        <taxon>Alphaproteobacteria</taxon>
        <taxon>Rhodospirillales</taxon>
        <taxon>Novispirillaceae</taxon>
        <taxon>Caenispirillum</taxon>
    </lineage>
</organism>
<feature type="signal peptide" evidence="2">
    <location>
        <begin position="1"/>
        <end position="22"/>
    </location>
</feature>
<dbReference type="InterPro" id="IPR004843">
    <property type="entry name" value="Calcineurin-like_PHP"/>
</dbReference>
<dbReference type="GO" id="GO:0016787">
    <property type="term" value="F:hydrolase activity"/>
    <property type="evidence" value="ECO:0007669"/>
    <property type="project" value="UniProtKB-KW"/>
</dbReference>
<dbReference type="InterPro" id="IPR006179">
    <property type="entry name" value="5_nucleotidase/apyrase"/>
</dbReference>
<name>A0A286GKY2_9PROT</name>
<feature type="chain" id="PRO_5011813766" evidence="2">
    <location>
        <begin position="23"/>
        <end position="487"/>
    </location>
</feature>
<accession>A0A286GKY2</accession>
<dbReference type="SUPFAM" id="SSF55816">
    <property type="entry name" value="5'-nucleotidase (syn. UDP-sugar hydrolase), C-terminal domain"/>
    <property type="match status" value="1"/>
</dbReference>
<dbReference type="SUPFAM" id="SSF56300">
    <property type="entry name" value="Metallo-dependent phosphatases"/>
    <property type="match status" value="1"/>
</dbReference>
<dbReference type="RefSeq" id="WP_097279584.1">
    <property type="nucleotide sequence ID" value="NZ_OCNJ01000005.1"/>
</dbReference>
<dbReference type="Proteomes" id="UP000219621">
    <property type="component" value="Unassembled WGS sequence"/>
</dbReference>
<evidence type="ECO:0000313" key="6">
    <source>
        <dbReference type="Proteomes" id="UP000219621"/>
    </source>
</evidence>
<dbReference type="GO" id="GO:0009166">
    <property type="term" value="P:nucleotide catabolic process"/>
    <property type="evidence" value="ECO:0007669"/>
    <property type="project" value="InterPro"/>
</dbReference>
<evidence type="ECO:0000313" key="5">
    <source>
        <dbReference type="EMBL" id="SOD96207.1"/>
    </source>
</evidence>
<evidence type="ECO:0000256" key="1">
    <source>
        <dbReference type="ARBA" id="ARBA00022729"/>
    </source>
</evidence>
<dbReference type="PANTHER" id="PTHR11575">
    <property type="entry name" value="5'-NUCLEOTIDASE-RELATED"/>
    <property type="match status" value="1"/>
</dbReference>
<dbReference type="OrthoDB" id="5469761at2"/>
<protein>
    <submittedName>
        <fullName evidence="5">5'-nucleotidase</fullName>
    </submittedName>
</protein>
<dbReference type="InterPro" id="IPR036907">
    <property type="entry name" value="5'-Nucleotdase_C_sf"/>
</dbReference>
<dbReference type="Pfam" id="PF02872">
    <property type="entry name" value="5_nucleotid_C"/>
    <property type="match status" value="1"/>
</dbReference>
<dbReference type="Pfam" id="PF00149">
    <property type="entry name" value="Metallophos"/>
    <property type="match status" value="1"/>
</dbReference>
<sequence length="487" mass="49573">MRLLVSLTAAAVLLAAPTAADAETRQARLLHVNDVYEIAPDRDGLGGFGPLGRLIAEREPALVTFGGDLISPSVLSSLTRGAHMVSLMNAIGTDAAVVGNHEFDFGPEVFADRLGESAFPWLAANTTGIAGVKAREIREVGGVKVGLFGVVTAETATLSSPGAGIAFSDPLAAAKEQAAALRAEGAEVVVALTHLTLEEDLAVGRLDGIDVVLGGHDHEPWAHHDGDTLILKAGYNARFLAVVDLTVETGGKQPVVTAGWSMVPVGGPADPAVGAKVAAFQQELDGALAAPLATLGADLDSRRSTVRGREAAIGNLIADAMRAATGADVALTNGGGIRGDRTYASGGTLTRGDVLAELPFGNVVEVVRLTGAQLHAALEHGVSAVEQGAGRFPQVSGLRLTYDPAAPAGERLREVTVGQAPLDPAATYTVAVNDYIGRGGDGYAVLADAPRTVTAEGARLLSTVVMDALAAAGTVAPATDGRITAAR</sequence>
<dbReference type="GO" id="GO:0000166">
    <property type="term" value="F:nucleotide binding"/>
    <property type="evidence" value="ECO:0007669"/>
    <property type="project" value="UniProtKB-KW"/>
</dbReference>
<comment type="similarity">
    <text evidence="2">Belongs to the 5'-nucleotidase family.</text>
</comment>
<evidence type="ECO:0000256" key="2">
    <source>
        <dbReference type="RuleBase" id="RU362119"/>
    </source>
</evidence>
<dbReference type="InterPro" id="IPR029052">
    <property type="entry name" value="Metallo-depent_PP-like"/>
</dbReference>
<gene>
    <name evidence="5" type="ORF">SAMN05421508_105208</name>
</gene>
<reference evidence="5 6" key="1">
    <citation type="submission" date="2017-09" db="EMBL/GenBank/DDBJ databases">
        <authorList>
            <person name="Ehlers B."/>
            <person name="Leendertz F.H."/>
        </authorList>
    </citation>
    <scope>NUCLEOTIDE SEQUENCE [LARGE SCALE GENOMIC DNA]</scope>
    <source>
        <strain evidence="5 6">USBA 140</strain>
    </source>
</reference>
<dbReference type="Gene3D" id="3.60.21.10">
    <property type="match status" value="1"/>
</dbReference>